<sequence>MADEDRRADVAALEAEVERLRRRNAALESPGGARARRLSRSVAVAVLVVVGALCLTLTVPAVWARNQVLDTERYVANTAPLATDPGVQAAVEGVANRQIAARLDVGALVAQALPQQAQRLRAPIASAVTGLVATAVHRAVVSEQFAAVWTAANRAAHATLVGILTGEDEGQAVTVAGGAVLLDLAPVIELVKARLVASGLTVAQSIPAVGTSIEIARLDGVERAQQLVRWLRTLADWLPWIGLAAVAGGVALARGRRRRTVLRAALATALGLLLLRAGLLVAREVYLDRMPTTVLSTSASAAVFDTLTRFLRDGIRLAFVVVLLVAGLTALLGHRATVARLGGRALAVGRGLWHDLSRGPLGVAVTRRPRAAAGSVVALGALVIVLWDDPSGAVVLTVLVVVLLVLAGGAALVARGPRTALGEDVEGAPPAPSHG</sequence>
<feature type="transmembrane region" description="Helical" evidence="2">
    <location>
        <begin position="260"/>
        <end position="282"/>
    </location>
</feature>
<dbReference type="EMBL" id="BAABIW010000009">
    <property type="protein sequence ID" value="GAA5022655.1"/>
    <property type="molecule type" value="Genomic_DNA"/>
</dbReference>
<evidence type="ECO:0000313" key="4">
    <source>
        <dbReference type="Proteomes" id="UP001500427"/>
    </source>
</evidence>
<evidence type="ECO:0000256" key="2">
    <source>
        <dbReference type="SAM" id="Phobius"/>
    </source>
</evidence>
<dbReference type="Proteomes" id="UP001500427">
    <property type="component" value="Unassembled WGS sequence"/>
</dbReference>
<feature type="transmembrane region" description="Helical" evidence="2">
    <location>
        <begin position="314"/>
        <end position="334"/>
    </location>
</feature>
<dbReference type="RefSeq" id="WP_345506653.1">
    <property type="nucleotide sequence ID" value="NZ_BAABIW010000009.1"/>
</dbReference>
<feature type="transmembrane region" description="Helical" evidence="2">
    <location>
        <begin position="371"/>
        <end position="387"/>
    </location>
</feature>
<comment type="caution">
    <text evidence="3">The sequence shown here is derived from an EMBL/GenBank/DDBJ whole genome shotgun (WGS) entry which is preliminary data.</text>
</comment>
<reference evidence="4" key="1">
    <citation type="journal article" date="2019" name="Int. J. Syst. Evol. Microbiol.">
        <title>The Global Catalogue of Microorganisms (GCM) 10K type strain sequencing project: providing services to taxonomists for standard genome sequencing and annotation.</title>
        <authorList>
            <consortium name="The Broad Institute Genomics Platform"/>
            <consortium name="The Broad Institute Genome Sequencing Center for Infectious Disease"/>
            <person name="Wu L."/>
            <person name="Ma J."/>
        </authorList>
    </citation>
    <scope>NUCLEOTIDE SEQUENCE [LARGE SCALE GENOMIC DNA]</scope>
    <source>
        <strain evidence="4">JCM 17687</strain>
    </source>
</reference>
<gene>
    <name evidence="3" type="ORF">GCM10023258_13160</name>
</gene>
<evidence type="ECO:0008006" key="5">
    <source>
        <dbReference type="Google" id="ProtNLM"/>
    </source>
</evidence>
<feature type="transmembrane region" description="Helical" evidence="2">
    <location>
        <begin position="42"/>
        <end position="63"/>
    </location>
</feature>
<keyword evidence="1" id="KW-0175">Coiled coil</keyword>
<keyword evidence="2" id="KW-1133">Transmembrane helix</keyword>
<accession>A0ABP9J7K5</accession>
<organism evidence="3 4">
    <name type="scientific">Terrabacter aeriphilus</name>
    <dbReference type="NCBI Taxonomy" id="515662"/>
    <lineage>
        <taxon>Bacteria</taxon>
        <taxon>Bacillati</taxon>
        <taxon>Actinomycetota</taxon>
        <taxon>Actinomycetes</taxon>
        <taxon>Micrococcales</taxon>
        <taxon>Intrasporangiaceae</taxon>
        <taxon>Terrabacter</taxon>
    </lineage>
</organism>
<keyword evidence="2" id="KW-0472">Membrane</keyword>
<keyword evidence="4" id="KW-1185">Reference proteome</keyword>
<feature type="transmembrane region" description="Helical" evidence="2">
    <location>
        <begin position="393"/>
        <end position="414"/>
    </location>
</feature>
<proteinExistence type="predicted"/>
<evidence type="ECO:0000256" key="1">
    <source>
        <dbReference type="SAM" id="Coils"/>
    </source>
</evidence>
<feature type="transmembrane region" description="Helical" evidence="2">
    <location>
        <begin position="237"/>
        <end position="253"/>
    </location>
</feature>
<name>A0ABP9J7K5_9MICO</name>
<feature type="coiled-coil region" evidence="1">
    <location>
        <begin position="3"/>
        <end position="30"/>
    </location>
</feature>
<keyword evidence="2" id="KW-0812">Transmembrane</keyword>
<evidence type="ECO:0000313" key="3">
    <source>
        <dbReference type="EMBL" id="GAA5022655.1"/>
    </source>
</evidence>
<protein>
    <recommendedName>
        <fullName evidence="5">Integral membrane protein</fullName>
    </recommendedName>
</protein>